<dbReference type="Proteomes" id="UP000002029">
    <property type="component" value="Chromosome"/>
</dbReference>
<accession>D2AXW9</accession>
<name>D2AXW9_STRRD</name>
<gene>
    <name evidence="2" type="ordered locus">Sros_2157</name>
</gene>
<organism evidence="2 3">
    <name type="scientific">Streptosporangium roseum (strain ATCC 12428 / DSM 43021 / JCM 3005 / KCTC 9067 / NCIMB 10171 / NRRL 2505 / NI 9100)</name>
    <dbReference type="NCBI Taxonomy" id="479432"/>
    <lineage>
        <taxon>Bacteria</taxon>
        <taxon>Bacillati</taxon>
        <taxon>Actinomycetota</taxon>
        <taxon>Actinomycetes</taxon>
        <taxon>Streptosporangiales</taxon>
        <taxon>Streptosporangiaceae</taxon>
        <taxon>Streptosporangium</taxon>
    </lineage>
</organism>
<protein>
    <submittedName>
        <fullName evidence="2">Uncharacterized protein</fullName>
    </submittedName>
</protein>
<sequence length="37" mass="3967">MTGAPRIRPFRIDTPQARLDDLGPGPGDTFRPCGNGL</sequence>
<evidence type="ECO:0000313" key="2">
    <source>
        <dbReference type="EMBL" id="ACZ85140.1"/>
    </source>
</evidence>
<evidence type="ECO:0000313" key="3">
    <source>
        <dbReference type="Proteomes" id="UP000002029"/>
    </source>
</evidence>
<dbReference type="HOGENOM" id="CLU_3349315_0_0_11"/>
<dbReference type="AlphaFoldDB" id="D2AXW9"/>
<dbReference type="STRING" id="479432.Sros_2157"/>
<dbReference type="KEGG" id="sro:Sros_2157"/>
<proteinExistence type="predicted"/>
<feature type="region of interest" description="Disordered" evidence="1">
    <location>
        <begin position="1"/>
        <end position="37"/>
    </location>
</feature>
<reference evidence="2 3" key="1">
    <citation type="journal article" date="2010" name="Stand. Genomic Sci.">
        <title>Complete genome sequence of Streptosporangium roseum type strain (NI 9100).</title>
        <authorList>
            <person name="Nolan M."/>
            <person name="Sikorski J."/>
            <person name="Jando M."/>
            <person name="Lucas S."/>
            <person name="Lapidus A."/>
            <person name="Glavina Del Rio T."/>
            <person name="Chen F."/>
            <person name="Tice H."/>
            <person name="Pitluck S."/>
            <person name="Cheng J.F."/>
            <person name="Chertkov O."/>
            <person name="Sims D."/>
            <person name="Meincke L."/>
            <person name="Brettin T."/>
            <person name="Han C."/>
            <person name="Detter J.C."/>
            <person name="Bruce D."/>
            <person name="Goodwin L."/>
            <person name="Land M."/>
            <person name="Hauser L."/>
            <person name="Chang Y.J."/>
            <person name="Jeffries C.D."/>
            <person name="Ivanova N."/>
            <person name="Mavromatis K."/>
            <person name="Mikhailova N."/>
            <person name="Chen A."/>
            <person name="Palaniappan K."/>
            <person name="Chain P."/>
            <person name="Rohde M."/>
            <person name="Goker M."/>
            <person name="Bristow J."/>
            <person name="Eisen J.A."/>
            <person name="Markowitz V."/>
            <person name="Hugenholtz P."/>
            <person name="Kyrpides N.C."/>
            <person name="Klenk H.P."/>
        </authorList>
    </citation>
    <scope>NUCLEOTIDE SEQUENCE [LARGE SCALE GENOMIC DNA]</scope>
    <source>
        <strain evidence="3">ATCC 12428 / DSM 43021 / JCM 3005 / NI 9100</strain>
    </source>
</reference>
<evidence type="ECO:0000256" key="1">
    <source>
        <dbReference type="SAM" id="MobiDB-lite"/>
    </source>
</evidence>
<dbReference type="EMBL" id="CP001814">
    <property type="protein sequence ID" value="ACZ85140.1"/>
    <property type="molecule type" value="Genomic_DNA"/>
</dbReference>
<keyword evidence="3" id="KW-1185">Reference proteome</keyword>